<evidence type="ECO:0000256" key="2">
    <source>
        <dbReference type="ARBA" id="ARBA00012483"/>
    </source>
</evidence>
<keyword evidence="9" id="KW-1185">Reference proteome</keyword>
<dbReference type="AlphaFoldDB" id="A0A2P6S6D3"/>
<dbReference type="EC" id="2.3.2.27" evidence="2"/>
<evidence type="ECO:0000259" key="7">
    <source>
        <dbReference type="PROSITE" id="PS50089"/>
    </source>
</evidence>
<dbReference type="SMART" id="SM00184">
    <property type="entry name" value="RING"/>
    <property type="match status" value="1"/>
</dbReference>
<evidence type="ECO:0000256" key="3">
    <source>
        <dbReference type="ARBA" id="ARBA00022723"/>
    </source>
</evidence>
<dbReference type="EMBL" id="PDCK01000040">
    <property type="protein sequence ID" value="PRQ54237.1"/>
    <property type="molecule type" value="Genomic_DNA"/>
</dbReference>
<keyword evidence="3" id="KW-0479">Metal-binding</keyword>
<dbReference type="PROSITE" id="PS50089">
    <property type="entry name" value="ZF_RING_2"/>
    <property type="match status" value="1"/>
</dbReference>
<dbReference type="Gramene" id="PRQ54237">
    <property type="protein sequence ID" value="PRQ54237"/>
    <property type="gene ID" value="RchiOBHm_Chr2g0175281"/>
</dbReference>
<evidence type="ECO:0000313" key="8">
    <source>
        <dbReference type="EMBL" id="PRQ54237.1"/>
    </source>
</evidence>
<reference evidence="8 9" key="1">
    <citation type="journal article" date="2018" name="Nat. Genet.">
        <title>The Rosa genome provides new insights in the design of modern roses.</title>
        <authorList>
            <person name="Bendahmane M."/>
        </authorList>
    </citation>
    <scope>NUCLEOTIDE SEQUENCE [LARGE SCALE GENOMIC DNA]</scope>
    <source>
        <strain evidence="9">cv. Old Blush</strain>
    </source>
</reference>
<feature type="domain" description="RING-type" evidence="7">
    <location>
        <begin position="92"/>
        <end position="138"/>
    </location>
</feature>
<dbReference type="InterPro" id="IPR013083">
    <property type="entry name" value="Znf_RING/FYVE/PHD"/>
</dbReference>
<dbReference type="SUPFAM" id="SSF57850">
    <property type="entry name" value="RING/U-box"/>
    <property type="match status" value="1"/>
</dbReference>
<dbReference type="GO" id="GO:0061630">
    <property type="term" value="F:ubiquitin protein ligase activity"/>
    <property type="evidence" value="ECO:0007669"/>
    <property type="project" value="UniProtKB-EC"/>
</dbReference>
<dbReference type="GO" id="GO:0016567">
    <property type="term" value="P:protein ubiquitination"/>
    <property type="evidence" value="ECO:0007669"/>
    <property type="project" value="TreeGrafter"/>
</dbReference>
<dbReference type="GO" id="GO:0008270">
    <property type="term" value="F:zinc ion binding"/>
    <property type="evidence" value="ECO:0007669"/>
    <property type="project" value="UniProtKB-KW"/>
</dbReference>
<evidence type="ECO:0000256" key="5">
    <source>
        <dbReference type="ARBA" id="ARBA00022833"/>
    </source>
</evidence>
<dbReference type="Proteomes" id="UP000238479">
    <property type="component" value="Chromosome 2"/>
</dbReference>
<comment type="catalytic activity">
    <reaction evidence="1">
        <text>S-ubiquitinyl-[E2 ubiquitin-conjugating enzyme]-L-cysteine + [acceptor protein]-L-lysine = [E2 ubiquitin-conjugating enzyme]-L-cysteine + N(6)-ubiquitinyl-[acceptor protein]-L-lysine.</text>
        <dbReference type="EC" id="2.3.2.27"/>
    </reaction>
</comment>
<dbReference type="PANTHER" id="PTHR15710:SF229">
    <property type="entry name" value="E3 UBIQUITIN-PROTEIN LIGASE RNF181-LIKE"/>
    <property type="match status" value="1"/>
</dbReference>
<evidence type="ECO:0000313" key="9">
    <source>
        <dbReference type="Proteomes" id="UP000238479"/>
    </source>
</evidence>
<protein>
    <recommendedName>
        <fullName evidence="2">RING-type E3 ubiquitin transferase</fullName>
        <ecNumber evidence="2">2.3.2.27</ecNumber>
    </recommendedName>
</protein>
<dbReference type="GO" id="GO:0005737">
    <property type="term" value="C:cytoplasm"/>
    <property type="evidence" value="ECO:0007669"/>
    <property type="project" value="TreeGrafter"/>
</dbReference>
<evidence type="ECO:0000256" key="6">
    <source>
        <dbReference type="PROSITE-ProRule" id="PRU00175"/>
    </source>
</evidence>
<dbReference type="Pfam" id="PF13639">
    <property type="entry name" value="zf-RING_2"/>
    <property type="match status" value="1"/>
</dbReference>
<accession>A0A2P6S6D3</accession>
<keyword evidence="4 6" id="KW-0863">Zinc-finger</keyword>
<dbReference type="Gene3D" id="3.30.40.10">
    <property type="entry name" value="Zinc/RING finger domain, C3HC4 (zinc finger)"/>
    <property type="match status" value="1"/>
</dbReference>
<evidence type="ECO:0000256" key="4">
    <source>
        <dbReference type="ARBA" id="ARBA00022771"/>
    </source>
</evidence>
<organism evidence="8 9">
    <name type="scientific">Rosa chinensis</name>
    <name type="common">China rose</name>
    <dbReference type="NCBI Taxonomy" id="74649"/>
    <lineage>
        <taxon>Eukaryota</taxon>
        <taxon>Viridiplantae</taxon>
        <taxon>Streptophyta</taxon>
        <taxon>Embryophyta</taxon>
        <taxon>Tracheophyta</taxon>
        <taxon>Spermatophyta</taxon>
        <taxon>Magnoliopsida</taxon>
        <taxon>eudicotyledons</taxon>
        <taxon>Gunneridae</taxon>
        <taxon>Pentapetalae</taxon>
        <taxon>rosids</taxon>
        <taxon>fabids</taxon>
        <taxon>Rosales</taxon>
        <taxon>Rosaceae</taxon>
        <taxon>Rosoideae</taxon>
        <taxon>Rosoideae incertae sedis</taxon>
        <taxon>Rosa</taxon>
    </lineage>
</organism>
<evidence type="ECO:0000256" key="1">
    <source>
        <dbReference type="ARBA" id="ARBA00000900"/>
    </source>
</evidence>
<dbReference type="STRING" id="74649.A0A2P6S6D3"/>
<dbReference type="PANTHER" id="PTHR15710">
    <property type="entry name" value="E3 UBIQUITIN-PROTEIN LIGASE PRAJA"/>
    <property type="match status" value="1"/>
</dbReference>
<dbReference type="InterPro" id="IPR001841">
    <property type="entry name" value="Znf_RING"/>
</dbReference>
<sequence length="159" mass="17848">MMADCLSNFGVPQDEHPHIIENIFQVVDAAVFPDYPIVVSIWDTTFRSRSSDEDEVCRPNFVPAAELSIQGLQQVTLDSSKFREFEATKSSCAIGLEDFAEQGIDQLVVVTSLPCSHYYHGDCIVKWLEICHLCPICRYPMPIEQVGDPSSNPLPQSRQ</sequence>
<proteinExistence type="predicted"/>
<comment type="caution">
    <text evidence="8">The sequence shown here is derived from an EMBL/GenBank/DDBJ whole genome shotgun (WGS) entry which is preliminary data.</text>
</comment>
<name>A0A2P6S6D3_ROSCH</name>
<gene>
    <name evidence="8" type="ORF">RchiOBHm_Chr2g0175281</name>
</gene>
<keyword evidence="5" id="KW-0862">Zinc</keyword>